<dbReference type="EMBL" id="JBAHYK010004068">
    <property type="protein sequence ID" value="KAL0563012.1"/>
    <property type="molecule type" value="Genomic_DNA"/>
</dbReference>
<name>A0ABR3EJF2_9AGAR</name>
<proteinExistence type="predicted"/>
<feature type="compositionally biased region" description="Acidic residues" evidence="1">
    <location>
        <begin position="61"/>
        <end position="70"/>
    </location>
</feature>
<evidence type="ECO:0000313" key="3">
    <source>
        <dbReference type="Proteomes" id="UP001465976"/>
    </source>
</evidence>
<organism evidence="2 3">
    <name type="scientific">Marasmius crinis-equi</name>
    <dbReference type="NCBI Taxonomy" id="585013"/>
    <lineage>
        <taxon>Eukaryota</taxon>
        <taxon>Fungi</taxon>
        <taxon>Dikarya</taxon>
        <taxon>Basidiomycota</taxon>
        <taxon>Agaricomycotina</taxon>
        <taxon>Agaricomycetes</taxon>
        <taxon>Agaricomycetidae</taxon>
        <taxon>Agaricales</taxon>
        <taxon>Marasmiineae</taxon>
        <taxon>Marasmiaceae</taxon>
        <taxon>Marasmius</taxon>
    </lineage>
</organism>
<accession>A0ABR3EJF2</accession>
<evidence type="ECO:0000256" key="1">
    <source>
        <dbReference type="SAM" id="MobiDB-lite"/>
    </source>
</evidence>
<feature type="compositionally biased region" description="Acidic residues" evidence="1">
    <location>
        <begin position="1"/>
        <end position="16"/>
    </location>
</feature>
<feature type="region of interest" description="Disordered" evidence="1">
    <location>
        <begin position="1"/>
        <end position="74"/>
    </location>
</feature>
<reference evidence="2 3" key="1">
    <citation type="submission" date="2024-02" db="EMBL/GenBank/DDBJ databases">
        <title>A draft genome for the cacao thread blight pathogen Marasmius crinis-equi.</title>
        <authorList>
            <person name="Cohen S.P."/>
            <person name="Baruah I.K."/>
            <person name="Amoako-Attah I."/>
            <person name="Bukari Y."/>
            <person name="Meinhardt L.W."/>
            <person name="Bailey B.A."/>
        </authorList>
    </citation>
    <scope>NUCLEOTIDE SEQUENCE [LARGE SCALE GENOMIC DNA]</scope>
    <source>
        <strain evidence="2 3">GH-76</strain>
    </source>
</reference>
<feature type="compositionally biased region" description="Basic residues" evidence="1">
    <location>
        <begin position="29"/>
        <end position="43"/>
    </location>
</feature>
<sequence>MDGSNDNDSDIMDVADSDGGPLVREAKPKGKGKGRLRATRKSLRLLSPSPAAEPNQVVEIQDSDTEDEGTTAEAPLVNYWDEARSFSLLSVTD</sequence>
<keyword evidence="3" id="KW-1185">Reference proteome</keyword>
<evidence type="ECO:0000313" key="2">
    <source>
        <dbReference type="EMBL" id="KAL0563012.1"/>
    </source>
</evidence>
<dbReference type="Proteomes" id="UP001465976">
    <property type="component" value="Unassembled WGS sequence"/>
</dbReference>
<protein>
    <submittedName>
        <fullName evidence="2">Uncharacterized protein</fullName>
    </submittedName>
</protein>
<comment type="caution">
    <text evidence="2">The sequence shown here is derived from an EMBL/GenBank/DDBJ whole genome shotgun (WGS) entry which is preliminary data.</text>
</comment>
<gene>
    <name evidence="2" type="ORF">V5O48_019066</name>
</gene>